<comment type="caution">
    <text evidence="1">The sequence shown here is derived from an EMBL/GenBank/DDBJ whole genome shotgun (WGS) entry which is preliminary data.</text>
</comment>
<evidence type="ECO:0000313" key="1">
    <source>
        <dbReference type="EMBL" id="MDT0447772.1"/>
    </source>
</evidence>
<dbReference type="Proteomes" id="UP001180531">
    <property type="component" value="Unassembled WGS sequence"/>
</dbReference>
<proteinExistence type="predicted"/>
<organism evidence="1 2">
    <name type="scientific">Streptomyces hesseae</name>
    <dbReference type="NCBI Taxonomy" id="3075519"/>
    <lineage>
        <taxon>Bacteria</taxon>
        <taxon>Bacillati</taxon>
        <taxon>Actinomycetota</taxon>
        <taxon>Actinomycetes</taxon>
        <taxon>Kitasatosporales</taxon>
        <taxon>Streptomycetaceae</taxon>
        <taxon>Streptomyces</taxon>
    </lineage>
</organism>
<accession>A0ABU2SFW7</accession>
<name>A0ABU2SFW7_9ACTN</name>
<dbReference type="RefSeq" id="WP_311607182.1">
    <property type="nucleotide sequence ID" value="NZ_JAVRFI010000001.1"/>
</dbReference>
<gene>
    <name evidence="1" type="ORF">RM609_01450</name>
</gene>
<evidence type="ECO:0000313" key="2">
    <source>
        <dbReference type="Proteomes" id="UP001180531"/>
    </source>
</evidence>
<reference evidence="1" key="1">
    <citation type="submission" date="2024-05" db="EMBL/GenBank/DDBJ databases">
        <title>30 novel species of actinomycetes from the DSMZ collection.</title>
        <authorList>
            <person name="Nouioui I."/>
        </authorList>
    </citation>
    <scope>NUCLEOTIDE SEQUENCE</scope>
    <source>
        <strain evidence="1">DSM 40473</strain>
    </source>
</reference>
<sequence>MTDGPVGEMLARAAAGQATAQGALHVAVVTEVWLRQLEQAGARWEVTGRVAAA</sequence>
<keyword evidence="2" id="KW-1185">Reference proteome</keyword>
<protein>
    <submittedName>
        <fullName evidence="1">Uncharacterized protein</fullName>
    </submittedName>
</protein>
<dbReference type="EMBL" id="JAVRFI010000001">
    <property type="protein sequence ID" value="MDT0447772.1"/>
    <property type="molecule type" value="Genomic_DNA"/>
</dbReference>